<feature type="non-terminal residue" evidence="2">
    <location>
        <position position="1"/>
    </location>
</feature>
<comment type="caution">
    <text evidence="2">The sequence shown here is derived from an EMBL/GenBank/DDBJ whole genome shotgun (WGS) entry which is preliminary data.</text>
</comment>
<dbReference type="Pfam" id="PF13469">
    <property type="entry name" value="Sulfotransfer_3"/>
    <property type="match status" value="1"/>
</dbReference>
<dbReference type="Gene3D" id="1.25.40.10">
    <property type="entry name" value="Tetratricopeptide repeat domain"/>
    <property type="match status" value="1"/>
</dbReference>
<name>T1A9N0_9ZZZZ</name>
<sequence length="464" mass="51371">WAAVAHQALGDVTAVDAMLCGWHQWPRGSEESLLELGWLLGERGEIEAALFMLASISGDPEMAMRATARRVLLLERVNRLDAARQALAELPAENIARSAEARQERLHAHASMAVRERRLSDARCDFERALAIGEARRGRAGLLFALARVLDQLEDPDAALRILAEAHALRPHVVPPDTPARGWLAWLVERNAPASMAPASDSAAPPETPVFEAPVFVLGFPRSGTTLLEQMLSAHPTLVSMDERPLILDAVRNMRAHGLAYPDALPALAPEVVDNMRATYWQSAAQHARQEQSQRLVDKNPLNMLLLPMILRLFPRACVIRCVRHPCDAILSCHFQSFSDPEVASMSASLPRLAESYAAFDRRFHTDADALDADVLVLRYEDLVQETDTALARIGTYLSLAQVEAMKNFAAHAAQRGFISTPSYAQVVEPLRPDSIGRWRRYESSFRPLLPLLHEVMTDGGYIC</sequence>
<organism evidence="2">
    <name type="scientific">mine drainage metagenome</name>
    <dbReference type="NCBI Taxonomy" id="410659"/>
    <lineage>
        <taxon>unclassified sequences</taxon>
        <taxon>metagenomes</taxon>
        <taxon>ecological metagenomes</taxon>
    </lineage>
</organism>
<dbReference type="SUPFAM" id="SSF52540">
    <property type="entry name" value="P-loop containing nucleoside triphosphate hydrolases"/>
    <property type="match status" value="1"/>
</dbReference>
<dbReference type="InterPro" id="IPR027417">
    <property type="entry name" value="P-loop_NTPase"/>
</dbReference>
<dbReference type="GO" id="GO:0008476">
    <property type="term" value="F:protein-tyrosine sulfotransferase activity"/>
    <property type="evidence" value="ECO:0007669"/>
    <property type="project" value="InterPro"/>
</dbReference>
<accession>T1A9N0</accession>
<reference evidence="2" key="1">
    <citation type="submission" date="2013-08" db="EMBL/GenBank/DDBJ databases">
        <authorList>
            <person name="Mendez C."/>
            <person name="Richter M."/>
            <person name="Ferrer M."/>
            <person name="Sanchez J."/>
        </authorList>
    </citation>
    <scope>NUCLEOTIDE SEQUENCE</scope>
</reference>
<dbReference type="SUPFAM" id="SSF48452">
    <property type="entry name" value="TPR-like"/>
    <property type="match status" value="1"/>
</dbReference>
<evidence type="ECO:0000313" key="2">
    <source>
        <dbReference type="EMBL" id="EQD38535.1"/>
    </source>
</evidence>
<dbReference type="EMBL" id="AUZZ01008240">
    <property type="protein sequence ID" value="EQD38535.1"/>
    <property type="molecule type" value="Genomic_DNA"/>
</dbReference>
<protein>
    <submittedName>
        <fullName evidence="2">Sulfotransferase</fullName>
    </submittedName>
</protein>
<dbReference type="InterPro" id="IPR011990">
    <property type="entry name" value="TPR-like_helical_dom_sf"/>
</dbReference>
<proteinExistence type="predicted"/>
<dbReference type="PANTHER" id="PTHR12788">
    <property type="entry name" value="PROTEIN-TYROSINE SULFOTRANSFERASE 2"/>
    <property type="match status" value="1"/>
</dbReference>
<dbReference type="GO" id="GO:0005794">
    <property type="term" value="C:Golgi apparatus"/>
    <property type="evidence" value="ECO:0007669"/>
    <property type="project" value="TreeGrafter"/>
</dbReference>
<reference evidence="2" key="2">
    <citation type="journal article" date="2014" name="ISME J.">
        <title>Microbial stratification in low pH oxic and suboxic macroscopic growths along an acid mine drainage.</title>
        <authorList>
            <person name="Mendez-Garcia C."/>
            <person name="Mesa V."/>
            <person name="Sprenger R.R."/>
            <person name="Richter M."/>
            <person name="Diez M.S."/>
            <person name="Solano J."/>
            <person name="Bargiela R."/>
            <person name="Golyshina O.V."/>
            <person name="Manteca A."/>
            <person name="Ramos J.L."/>
            <person name="Gallego J.R."/>
            <person name="Llorente I."/>
            <person name="Martins Dos Santos V.A."/>
            <person name="Jensen O.N."/>
            <person name="Pelaez A.I."/>
            <person name="Sanchez J."/>
            <person name="Ferrer M."/>
        </authorList>
    </citation>
    <scope>NUCLEOTIDE SEQUENCE</scope>
</reference>
<dbReference type="InterPro" id="IPR026634">
    <property type="entry name" value="TPST-like"/>
</dbReference>
<keyword evidence="1 2" id="KW-0808">Transferase</keyword>
<dbReference type="AlphaFoldDB" id="T1A9N0"/>
<gene>
    <name evidence="2" type="ORF">B2A_11416</name>
</gene>
<evidence type="ECO:0000256" key="1">
    <source>
        <dbReference type="ARBA" id="ARBA00022679"/>
    </source>
</evidence>
<dbReference type="Gene3D" id="3.40.50.300">
    <property type="entry name" value="P-loop containing nucleotide triphosphate hydrolases"/>
    <property type="match status" value="1"/>
</dbReference>
<dbReference type="PANTHER" id="PTHR12788:SF10">
    <property type="entry name" value="PROTEIN-TYROSINE SULFOTRANSFERASE"/>
    <property type="match status" value="1"/>
</dbReference>